<comment type="caution">
    <text evidence="2">The sequence shown here is derived from an EMBL/GenBank/DDBJ whole genome shotgun (WGS) entry which is preliminary data.</text>
</comment>
<feature type="region of interest" description="Disordered" evidence="1">
    <location>
        <begin position="25"/>
        <end position="60"/>
    </location>
</feature>
<dbReference type="OrthoDB" id="5424209at2759"/>
<protein>
    <submittedName>
        <fullName evidence="2">Uncharacterized protein</fullName>
    </submittedName>
</protein>
<dbReference type="Proteomes" id="UP000256690">
    <property type="component" value="Unassembled WGS sequence"/>
</dbReference>
<dbReference type="AlphaFoldDB" id="A0A3D8S510"/>
<sequence>MSTLLLQSLIAPIFPTELSYASPKIQPHPTPYIHQSPQPTRLRRTYGSSSDTTPVPDQDGLIETDLRAGGPDLCDLPCEMILLLPWRPEHAGLEWTQTFEIHAELDEICRNENLQASEIRFCGRRSIYEPNRKPILTLLVVASRSDASRATWRTVARKLLYHIKGKKMTDEPISVEIVDEKFGDSPVIHACLPTDAIFPIWKQIALEIFNTIGTRGVFTIGCFRIGSNSDRRQCPPTVLLGVDRSTRRDWRRVREKVVAVLDRYGLDDVAVAIHKDNQVTGGGDPSDDVITPNDCRINPKLGSSIGLAGMKDAHGTLGGWVELRNPKNGEWLPFALTCSHCCLPNDSGLSTGDLKAVQKWKQEGVRPAQDENKARLLPVDSPSKRDIDSAIDRLTTIIKQNESHRVYRQVEELRANDELVVPYLEKLRQRLATTIAECRRGRNEIREFAQRHPGLKLGTVFAASGLREAPSVDDPQKFSIRDWALVKVGPRRVPGNNKVTIPTDGPRGFDQLTDFGMELPEMDEPLYKMGRATGYTEGKYGNLTTCRIATRFVNGERVTFPTWEHVILRPGRVAFKASDAGSLIFDRGGLVQGMLFGGAGNGAIGYFTAAQDLLADIRHVTGVQEIRLRDVANEP</sequence>
<proteinExistence type="predicted"/>
<evidence type="ECO:0000313" key="3">
    <source>
        <dbReference type="Proteomes" id="UP000256690"/>
    </source>
</evidence>
<name>A0A3D8S510_9EURO</name>
<keyword evidence="3" id="KW-1185">Reference proteome</keyword>
<accession>A0A3D8S510</accession>
<evidence type="ECO:0000313" key="2">
    <source>
        <dbReference type="EMBL" id="RDW81280.1"/>
    </source>
</evidence>
<dbReference type="RefSeq" id="XP_026604333.1">
    <property type="nucleotide sequence ID" value="XM_026746853.1"/>
</dbReference>
<gene>
    <name evidence="2" type="ORF">DSM5745_04837</name>
</gene>
<organism evidence="2 3">
    <name type="scientific">Aspergillus mulundensis</name>
    <dbReference type="NCBI Taxonomy" id="1810919"/>
    <lineage>
        <taxon>Eukaryota</taxon>
        <taxon>Fungi</taxon>
        <taxon>Dikarya</taxon>
        <taxon>Ascomycota</taxon>
        <taxon>Pezizomycotina</taxon>
        <taxon>Eurotiomycetes</taxon>
        <taxon>Eurotiomycetidae</taxon>
        <taxon>Eurotiales</taxon>
        <taxon>Aspergillaceae</taxon>
        <taxon>Aspergillus</taxon>
        <taxon>Aspergillus subgen. Nidulantes</taxon>
    </lineage>
</organism>
<dbReference type="EMBL" id="PVWQ01000005">
    <property type="protein sequence ID" value="RDW81280.1"/>
    <property type="molecule type" value="Genomic_DNA"/>
</dbReference>
<dbReference type="STRING" id="1810919.A0A3D8S510"/>
<reference evidence="2 3" key="1">
    <citation type="journal article" date="2018" name="IMA Fungus">
        <title>IMA Genome-F 9: Draft genome sequence of Annulohypoxylon stygium, Aspergillus mulundensis, Berkeleyomyces basicola (syn. Thielaviopsis basicola), Ceratocystis smalleyi, two Cercospora beticola strains, Coleophoma cylindrospora, Fusarium fracticaudum, Phialophora cf. hyalina, and Morchella septimelata.</title>
        <authorList>
            <person name="Wingfield B.D."/>
            <person name="Bills G.F."/>
            <person name="Dong Y."/>
            <person name="Huang W."/>
            <person name="Nel W.J."/>
            <person name="Swalarsk-Parry B.S."/>
            <person name="Vaghefi N."/>
            <person name="Wilken P.M."/>
            <person name="An Z."/>
            <person name="de Beer Z.W."/>
            <person name="De Vos L."/>
            <person name="Chen L."/>
            <person name="Duong T.A."/>
            <person name="Gao Y."/>
            <person name="Hammerbacher A."/>
            <person name="Kikkert J.R."/>
            <person name="Li Y."/>
            <person name="Li H."/>
            <person name="Li K."/>
            <person name="Li Q."/>
            <person name="Liu X."/>
            <person name="Ma X."/>
            <person name="Naidoo K."/>
            <person name="Pethybridge S.J."/>
            <person name="Sun J."/>
            <person name="Steenkamp E.T."/>
            <person name="van der Nest M.A."/>
            <person name="van Wyk S."/>
            <person name="Wingfield M.J."/>
            <person name="Xiong C."/>
            <person name="Yue Q."/>
            <person name="Zhang X."/>
        </authorList>
    </citation>
    <scope>NUCLEOTIDE SEQUENCE [LARGE SCALE GENOMIC DNA]</scope>
    <source>
        <strain evidence="2 3">DSM 5745</strain>
    </source>
</reference>
<dbReference type="GeneID" id="38115207"/>
<evidence type="ECO:0000256" key="1">
    <source>
        <dbReference type="SAM" id="MobiDB-lite"/>
    </source>
</evidence>
<feature type="compositionally biased region" description="Polar residues" evidence="1">
    <location>
        <begin position="46"/>
        <end position="55"/>
    </location>
</feature>